<dbReference type="InterPro" id="IPR038527">
    <property type="entry name" value="HupH_C_sf"/>
</dbReference>
<comment type="similarity">
    <text evidence="1">Belongs to the HupH/HyaF family.</text>
</comment>
<evidence type="ECO:0000256" key="2">
    <source>
        <dbReference type="SAM" id="MobiDB-lite"/>
    </source>
</evidence>
<organism evidence="4 5">
    <name type="scientific">Gemmobacter lanyuensis</name>
    <dbReference type="NCBI Taxonomy" id="1054497"/>
    <lineage>
        <taxon>Bacteria</taxon>
        <taxon>Pseudomonadati</taxon>
        <taxon>Pseudomonadota</taxon>
        <taxon>Alphaproteobacteria</taxon>
        <taxon>Rhodobacterales</taxon>
        <taxon>Paracoccaceae</taxon>
        <taxon>Gemmobacter</taxon>
    </lineage>
</organism>
<name>A0A918IQ91_9RHOB</name>
<evidence type="ECO:0000259" key="3">
    <source>
        <dbReference type="Pfam" id="PF04809"/>
    </source>
</evidence>
<keyword evidence="5" id="KW-1185">Reference proteome</keyword>
<evidence type="ECO:0000313" key="5">
    <source>
        <dbReference type="Proteomes" id="UP000628984"/>
    </source>
</evidence>
<evidence type="ECO:0000256" key="1">
    <source>
        <dbReference type="ARBA" id="ARBA00010832"/>
    </source>
</evidence>
<feature type="domain" description="HupH hydrogenase expression protein C-terminal" evidence="3">
    <location>
        <begin position="159"/>
        <end position="276"/>
    </location>
</feature>
<dbReference type="EMBL" id="BMYQ01000001">
    <property type="protein sequence ID" value="GGW23811.1"/>
    <property type="molecule type" value="Genomic_DNA"/>
</dbReference>
<protein>
    <submittedName>
        <fullName evidence="4">Hydrogenase expression/formation protein</fullName>
    </submittedName>
</protein>
<accession>A0A918IQ91</accession>
<feature type="domain" description="HupH hydrogenase expression protein C-terminal" evidence="3">
    <location>
        <begin position="52"/>
        <end position="144"/>
    </location>
</feature>
<gene>
    <name evidence="4" type="primary">hupH</name>
    <name evidence="4" type="ORF">GCM10011452_08890</name>
</gene>
<reference evidence="4" key="2">
    <citation type="submission" date="2020-09" db="EMBL/GenBank/DDBJ databases">
        <authorList>
            <person name="Sun Q."/>
            <person name="Kim S."/>
        </authorList>
    </citation>
    <scope>NUCLEOTIDE SEQUENCE</scope>
    <source>
        <strain evidence="4">KCTC 23714</strain>
    </source>
</reference>
<dbReference type="Proteomes" id="UP000628984">
    <property type="component" value="Unassembled WGS sequence"/>
</dbReference>
<dbReference type="InterPro" id="IPR006894">
    <property type="entry name" value="HupH_Hydgase_express_prot_C"/>
</dbReference>
<dbReference type="Gene3D" id="3.30.1370.140">
    <property type="entry name" value="HupH hydrogenase expression protein, C-terminal domain"/>
    <property type="match status" value="2"/>
</dbReference>
<comment type="caution">
    <text evidence="4">The sequence shown here is derived from an EMBL/GenBank/DDBJ whole genome shotgun (WGS) entry which is preliminary data.</text>
</comment>
<feature type="region of interest" description="Disordered" evidence="2">
    <location>
        <begin position="1"/>
        <end position="23"/>
    </location>
</feature>
<evidence type="ECO:0000313" key="4">
    <source>
        <dbReference type="EMBL" id="GGW23811.1"/>
    </source>
</evidence>
<dbReference type="AlphaFoldDB" id="A0A918IQ91"/>
<reference evidence="4" key="1">
    <citation type="journal article" date="2014" name="Int. J. Syst. Evol. Microbiol.">
        <title>Complete genome sequence of Corynebacterium casei LMG S-19264T (=DSM 44701T), isolated from a smear-ripened cheese.</title>
        <authorList>
            <consortium name="US DOE Joint Genome Institute (JGI-PGF)"/>
            <person name="Walter F."/>
            <person name="Albersmeier A."/>
            <person name="Kalinowski J."/>
            <person name="Ruckert C."/>
        </authorList>
    </citation>
    <scope>NUCLEOTIDE SEQUENCE</scope>
    <source>
        <strain evidence="4">KCTC 23714</strain>
    </source>
</reference>
<proteinExistence type="inferred from homology"/>
<sequence>MVQNFHLPPIGFGPGSQGDEGEALEYMPLPSGMRTYSTHLPEVEDTGPLAPALTLLARLADACDDAAAGGAAQVFDLTGLDAANRALLAETLGQGEVSVKMRGKPALAAQESVFAGVWTISGADVQRIEVAPIPQAAITRAHEAERPALLTLAPRAAGVVNAPALLAELIDHSARFCPGQSPHVVNLTLLPHTPEDLDWLDAALGRGGVTLLSRGYGNCRITATALAAVWRVQFYNSMDTLILDTFEVTTMPEVALAAVEDLSDSGERIREVLEAIR</sequence>
<dbReference type="RefSeq" id="WP_189632579.1">
    <property type="nucleotide sequence ID" value="NZ_BMYQ01000001.1"/>
</dbReference>
<dbReference type="Pfam" id="PF04809">
    <property type="entry name" value="HupH_C"/>
    <property type="match status" value="2"/>
</dbReference>